<name>A0AAD9UQD6_9APIC</name>
<comment type="caution">
    <text evidence="1">The sequence shown here is derived from an EMBL/GenBank/DDBJ whole genome shotgun (WGS) entry which is preliminary data.</text>
</comment>
<dbReference type="Proteomes" id="UP001214638">
    <property type="component" value="Unassembled WGS sequence"/>
</dbReference>
<dbReference type="AlphaFoldDB" id="A0AAD9UQD6"/>
<dbReference type="PANTHER" id="PTHR42535">
    <property type="entry name" value="OOKINETE PROTEIN, PUTATIVE-RELATED"/>
    <property type="match status" value="1"/>
</dbReference>
<gene>
    <name evidence="1" type="ORF">BdWA1_001043</name>
</gene>
<dbReference type="SUPFAM" id="SSF49899">
    <property type="entry name" value="Concanavalin A-like lectins/glucanases"/>
    <property type="match status" value="1"/>
</dbReference>
<sequence>MPGIIGFGVYLRDSSKPIIAHVELKSVNINSSFKLIKSHMDLLACHALLLVLYCFATASDTHYECDLYVDSSICLGNNEKVILPSARRPGRILYLTFDEAEPVDSSGLGNHAVGRISGHSGFGGFGTCAYFRKNFIYLKSNDSLKTNEFSYLFFVYLLMDEAARKNSLEVDQFCPVIHKGYKNESVNEAAPEISINPRNGQIRVVVSVEGNNTTELTSNFRLQTHQWYHLALVKSRDAIMLYVNGILDFRHTSKAMTRLNPFPLYIGSTPFSQGCDFPVLLDQLSVFQHDVGIDEIQAEASAAMGGVESSYISIGCINCRCDLKFPI</sequence>
<dbReference type="RefSeq" id="XP_067804880.1">
    <property type="nucleotide sequence ID" value="XM_067946089.1"/>
</dbReference>
<accession>A0AAD9UQD6</accession>
<reference evidence="1" key="1">
    <citation type="journal article" date="2023" name="Nat. Microbiol.">
        <title>Babesia duncani multi-omics identifies virulence factors and drug targets.</title>
        <authorList>
            <person name="Singh P."/>
            <person name="Lonardi S."/>
            <person name="Liang Q."/>
            <person name="Vydyam P."/>
            <person name="Khabirova E."/>
            <person name="Fang T."/>
            <person name="Gihaz S."/>
            <person name="Thekkiniath J."/>
            <person name="Munshi M."/>
            <person name="Abel S."/>
            <person name="Ciampossin L."/>
            <person name="Batugedara G."/>
            <person name="Gupta M."/>
            <person name="Lu X.M."/>
            <person name="Lenz T."/>
            <person name="Chakravarty S."/>
            <person name="Cornillot E."/>
            <person name="Hu Y."/>
            <person name="Ma W."/>
            <person name="Gonzalez L.M."/>
            <person name="Sanchez S."/>
            <person name="Estrada K."/>
            <person name="Sanchez-Flores A."/>
            <person name="Montero E."/>
            <person name="Harb O.S."/>
            <person name="Le Roch K.G."/>
            <person name="Mamoun C.B."/>
        </authorList>
    </citation>
    <scope>NUCLEOTIDE SEQUENCE</scope>
    <source>
        <strain evidence="1">WA1</strain>
    </source>
</reference>
<protein>
    <submittedName>
        <fullName evidence="1">Concanavalin A-like lectin-glucanase domain superfamily</fullName>
    </submittedName>
</protein>
<dbReference type="GeneID" id="94335341"/>
<dbReference type="PANTHER" id="PTHR42535:SF2">
    <property type="entry name" value="CHROMOSOME UNDETERMINED SCAFFOLD_146, WHOLE GENOME SHOTGUN SEQUENCE"/>
    <property type="match status" value="1"/>
</dbReference>
<dbReference type="KEGG" id="bdw:94335341"/>
<dbReference type="EMBL" id="JALLKP010000001">
    <property type="protein sequence ID" value="KAK2198038.1"/>
    <property type="molecule type" value="Genomic_DNA"/>
</dbReference>
<organism evidence="1 2">
    <name type="scientific">Babesia duncani</name>
    <dbReference type="NCBI Taxonomy" id="323732"/>
    <lineage>
        <taxon>Eukaryota</taxon>
        <taxon>Sar</taxon>
        <taxon>Alveolata</taxon>
        <taxon>Apicomplexa</taxon>
        <taxon>Aconoidasida</taxon>
        <taxon>Piroplasmida</taxon>
        <taxon>Babesiidae</taxon>
        <taxon>Babesia</taxon>
    </lineage>
</organism>
<dbReference type="InterPro" id="IPR013320">
    <property type="entry name" value="ConA-like_dom_sf"/>
</dbReference>
<proteinExistence type="predicted"/>
<keyword evidence="2" id="KW-1185">Reference proteome</keyword>
<dbReference type="Gene3D" id="2.60.120.200">
    <property type="match status" value="1"/>
</dbReference>
<evidence type="ECO:0000313" key="2">
    <source>
        <dbReference type="Proteomes" id="UP001214638"/>
    </source>
</evidence>
<evidence type="ECO:0000313" key="1">
    <source>
        <dbReference type="EMBL" id="KAK2198038.1"/>
    </source>
</evidence>
<dbReference type="Pfam" id="PF13385">
    <property type="entry name" value="Laminin_G_3"/>
    <property type="match status" value="1"/>
</dbReference>